<sequence length="203" mass="23691">MPKKKFVNELTTDDLTLQSDNPENDDPSQSKFSNDSTLQSDNPEEFALLFSKIVKAEKEENKIFARKEEKNTQEVIRCYYFFGKALVDRFDHYKKLDNKERTAQALVNEEVKDQLSDKINNIDILTLKERTQKIYEFFNEIGEDKIQKVRSLSAVEISELSCDHIDYVLTELAKTTKRQNSANPETTSHEEKKEEIVIINEMN</sequence>
<dbReference type="EMBL" id="QKYT01000053">
    <property type="protein sequence ID" value="RIA95896.1"/>
    <property type="molecule type" value="Genomic_DNA"/>
</dbReference>
<gene>
    <name evidence="2" type="ORF">C1645_816039</name>
</gene>
<feature type="region of interest" description="Disordered" evidence="1">
    <location>
        <begin position="1"/>
        <end position="40"/>
    </location>
</feature>
<evidence type="ECO:0000313" key="2">
    <source>
        <dbReference type="EMBL" id="RIA95896.1"/>
    </source>
</evidence>
<comment type="caution">
    <text evidence="2">The sequence shown here is derived from an EMBL/GenBank/DDBJ whole genome shotgun (WGS) entry which is preliminary data.</text>
</comment>
<feature type="compositionally biased region" description="Polar residues" evidence="1">
    <location>
        <begin position="9"/>
        <end position="40"/>
    </location>
</feature>
<protein>
    <submittedName>
        <fullName evidence="2">Uncharacterized protein</fullName>
    </submittedName>
</protein>
<evidence type="ECO:0000256" key="1">
    <source>
        <dbReference type="SAM" id="MobiDB-lite"/>
    </source>
</evidence>
<name>A0A397TG51_9GLOM</name>
<proteinExistence type="predicted"/>
<accession>A0A397TG51</accession>
<dbReference type="Proteomes" id="UP000265703">
    <property type="component" value="Unassembled WGS sequence"/>
</dbReference>
<organism evidence="2 3">
    <name type="scientific">Glomus cerebriforme</name>
    <dbReference type="NCBI Taxonomy" id="658196"/>
    <lineage>
        <taxon>Eukaryota</taxon>
        <taxon>Fungi</taxon>
        <taxon>Fungi incertae sedis</taxon>
        <taxon>Mucoromycota</taxon>
        <taxon>Glomeromycotina</taxon>
        <taxon>Glomeromycetes</taxon>
        <taxon>Glomerales</taxon>
        <taxon>Glomeraceae</taxon>
        <taxon>Glomus</taxon>
    </lineage>
</organism>
<evidence type="ECO:0000313" key="3">
    <source>
        <dbReference type="Proteomes" id="UP000265703"/>
    </source>
</evidence>
<dbReference type="OrthoDB" id="2352240at2759"/>
<dbReference type="AlphaFoldDB" id="A0A397TG51"/>
<reference evidence="2 3" key="1">
    <citation type="submission" date="2018-06" db="EMBL/GenBank/DDBJ databases">
        <title>Comparative genomics reveals the genomic features of Rhizophagus irregularis, R. cerebriforme, R. diaphanum and Gigaspora rosea, and their symbiotic lifestyle signature.</title>
        <authorList>
            <person name="Morin E."/>
            <person name="San Clemente H."/>
            <person name="Chen E.C.H."/>
            <person name="De La Providencia I."/>
            <person name="Hainaut M."/>
            <person name="Kuo A."/>
            <person name="Kohler A."/>
            <person name="Murat C."/>
            <person name="Tang N."/>
            <person name="Roy S."/>
            <person name="Loubradou J."/>
            <person name="Henrissat B."/>
            <person name="Grigoriev I.V."/>
            <person name="Corradi N."/>
            <person name="Roux C."/>
            <person name="Martin F.M."/>
        </authorList>
    </citation>
    <scope>NUCLEOTIDE SEQUENCE [LARGE SCALE GENOMIC DNA]</scope>
    <source>
        <strain evidence="2 3">DAOM 227022</strain>
    </source>
</reference>
<keyword evidence="3" id="KW-1185">Reference proteome</keyword>